<feature type="compositionally biased region" description="Low complexity" evidence="1">
    <location>
        <begin position="59"/>
        <end position="91"/>
    </location>
</feature>
<sequence>SSTSEDEFIPNEIYFGSPDKVATSSFGKTKPKSSSSKSSSRRYSEPRKRRRIREKYESDSSSSSSSSSSTDSSSSSSSSSSSDSDSSSSSSDNRKKSKKPHFKIVQLPKKPVLPARPITTTSSSSSHHHSQSSSMHSKSSKTKRRRNDRFRDRSLEIPNEVYFGNVNVPLHVLHAYGKSSSDDDDFVHGYASYTSSANKNKPTSYNQSSFNRSKPNPQFKSQSHSYNRPSSVITPIDGRVQTFKNYLKAAGIKKPNFNKFFEFCTTSEQRCDAILRLLRKHGLEGDPTMAKCRELKEQIQAKREIAELDTGLIIEGQGRTRRAAGPSTEGSSRATYIDLDEGRETIQKVKQILDSDSDN</sequence>
<feature type="compositionally biased region" description="Low complexity" evidence="1">
    <location>
        <begin position="119"/>
        <end position="137"/>
    </location>
</feature>
<name>U5EQU7_9DIPT</name>
<dbReference type="EMBL" id="GANO01004086">
    <property type="protein sequence ID" value="JAB55785.1"/>
    <property type="molecule type" value="mRNA"/>
</dbReference>
<dbReference type="InterPro" id="IPR037647">
    <property type="entry name" value="HIRIP3"/>
</dbReference>
<protein>
    <submittedName>
        <fullName evidence="2">Putative cell wall integrity and stress response component 1</fullName>
    </submittedName>
</protein>
<accession>U5EQU7</accession>
<dbReference type="PANTHER" id="PTHR15410">
    <property type="entry name" value="HIRA-INTERACTING PROTEIN 3"/>
    <property type="match status" value="1"/>
</dbReference>
<dbReference type="GO" id="GO:0005634">
    <property type="term" value="C:nucleus"/>
    <property type="evidence" value="ECO:0007669"/>
    <property type="project" value="TreeGrafter"/>
</dbReference>
<feature type="region of interest" description="Disordered" evidence="1">
    <location>
        <begin position="193"/>
        <end position="233"/>
    </location>
</feature>
<feature type="region of interest" description="Disordered" evidence="1">
    <location>
        <begin position="1"/>
        <end position="152"/>
    </location>
</feature>
<evidence type="ECO:0000313" key="2">
    <source>
        <dbReference type="EMBL" id="JAB55785.1"/>
    </source>
</evidence>
<dbReference type="PANTHER" id="PTHR15410:SF2">
    <property type="entry name" value="HIRA-INTERACTING PROTEIN 3"/>
    <property type="match status" value="1"/>
</dbReference>
<evidence type="ECO:0000256" key="1">
    <source>
        <dbReference type="SAM" id="MobiDB-lite"/>
    </source>
</evidence>
<feature type="compositionally biased region" description="Basic residues" evidence="1">
    <location>
        <begin position="138"/>
        <end position="148"/>
    </location>
</feature>
<proteinExistence type="evidence at transcript level"/>
<reference evidence="2" key="1">
    <citation type="journal article" date="2014" name="Insect Biochem. Mol. Biol.">
        <title>An insight into the sialome of the frog biting fly, Corethrella appendiculata.</title>
        <authorList>
            <person name="Ribeiro J.M.C."/>
            <person name="Chagas A.C."/>
            <person name="Pham V.M."/>
            <person name="Lounibos L.P."/>
            <person name="Calvo E."/>
        </authorList>
    </citation>
    <scope>NUCLEOTIDE SEQUENCE</scope>
    <source>
        <tissue evidence="2">Salivary glands</tissue>
    </source>
</reference>
<feature type="non-terminal residue" evidence="2">
    <location>
        <position position="1"/>
    </location>
</feature>
<dbReference type="AlphaFoldDB" id="U5EQU7"/>
<organism evidence="2">
    <name type="scientific">Corethrella appendiculata</name>
    <dbReference type="NCBI Taxonomy" id="1370023"/>
    <lineage>
        <taxon>Eukaryota</taxon>
        <taxon>Metazoa</taxon>
        <taxon>Ecdysozoa</taxon>
        <taxon>Arthropoda</taxon>
        <taxon>Hexapoda</taxon>
        <taxon>Insecta</taxon>
        <taxon>Pterygota</taxon>
        <taxon>Neoptera</taxon>
        <taxon>Endopterygota</taxon>
        <taxon>Diptera</taxon>
        <taxon>Nematocera</taxon>
        <taxon>Culicoidea</taxon>
        <taxon>Chaoboridae</taxon>
        <taxon>Corethrella</taxon>
    </lineage>
</organism>